<dbReference type="Proteomes" id="UP000215999">
    <property type="component" value="Unassembled WGS sequence"/>
</dbReference>
<accession>A0ABX4FSC3</accession>
<name>A0ABX4FSC3_9GAMM</name>
<protein>
    <submittedName>
        <fullName evidence="1">Uncharacterized protein</fullName>
    </submittedName>
</protein>
<reference evidence="1 2" key="1">
    <citation type="journal article" date="2016" name="Antonie Van Leeuwenhoek">
        <title>Photobacterium sanguinicancri sp. nov. isolated from marine animals.</title>
        <authorList>
            <person name="Gomez-Gil B."/>
            <person name="Roque A."/>
            <person name="Rotllant G."/>
            <person name="Romalde J.L."/>
            <person name="Doce A."/>
            <person name="Eggermont M."/>
            <person name="Defoirdt T."/>
        </authorList>
    </citation>
    <scope>NUCLEOTIDE SEQUENCE [LARGE SCALE GENOMIC DNA]</scope>
    <source>
        <strain evidence="1 2">CAIM 1827</strain>
    </source>
</reference>
<evidence type="ECO:0000313" key="2">
    <source>
        <dbReference type="Proteomes" id="UP000215999"/>
    </source>
</evidence>
<organism evidence="1 2">
    <name type="scientific">Photobacterium sanguinicancri</name>
    <dbReference type="NCBI Taxonomy" id="875932"/>
    <lineage>
        <taxon>Bacteria</taxon>
        <taxon>Pseudomonadati</taxon>
        <taxon>Pseudomonadota</taxon>
        <taxon>Gammaproteobacteria</taxon>
        <taxon>Vibrionales</taxon>
        <taxon>Vibrionaceae</taxon>
        <taxon>Photobacterium</taxon>
    </lineage>
</organism>
<comment type="caution">
    <text evidence="1">The sequence shown here is derived from an EMBL/GenBank/DDBJ whole genome shotgun (WGS) entry which is preliminary data.</text>
</comment>
<keyword evidence="2" id="KW-1185">Reference proteome</keyword>
<sequence length="96" mass="11650">MTNKKEHSHPSLFTQFLALLKKTIEFKSRIWVIQITDGQFKDESLIINEDTFNEPMQWMKQHLYSEEMISKVDNLRRSEIIFLQLLDIEHRIMRVK</sequence>
<dbReference type="RefSeq" id="WP_094958675.1">
    <property type="nucleotide sequence ID" value="NZ_NOIF01000231.1"/>
</dbReference>
<evidence type="ECO:0000313" key="1">
    <source>
        <dbReference type="EMBL" id="OZS41789.1"/>
    </source>
</evidence>
<gene>
    <name evidence="1" type="ORF">ASV53_21860</name>
</gene>
<dbReference type="EMBL" id="NOIF01000231">
    <property type="protein sequence ID" value="OZS41789.1"/>
    <property type="molecule type" value="Genomic_DNA"/>
</dbReference>
<proteinExistence type="predicted"/>